<feature type="transmembrane region" description="Helical" evidence="1">
    <location>
        <begin position="12"/>
        <end position="31"/>
    </location>
</feature>
<dbReference type="AlphaFoldDB" id="A0AAD9P1V5"/>
<proteinExistence type="predicted"/>
<organism evidence="2 3">
    <name type="scientific">Ridgeia piscesae</name>
    <name type="common">Tubeworm</name>
    <dbReference type="NCBI Taxonomy" id="27915"/>
    <lineage>
        <taxon>Eukaryota</taxon>
        <taxon>Metazoa</taxon>
        <taxon>Spiralia</taxon>
        <taxon>Lophotrochozoa</taxon>
        <taxon>Annelida</taxon>
        <taxon>Polychaeta</taxon>
        <taxon>Sedentaria</taxon>
        <taxon>Canalipalpata</taxon>
        <taxon>Sabellida</taxon>
        <taxon>Siboglinidae</taxon>
        <taxon>Ridgeia</taxon>
    </lineage>
</organism>
<comment type="caution">
    <text evidence="2">The sequence shown here is derived from an EMBL/GenBank/DDBJ whole genome shotgun (WGS) entry which is preliminary data.</text>
</comment>
<protein>
    <submittedName>
        <fullName evidence="2">Uncharacterized protein</fullName>
    </submittedName>
</protein>
<keyword evidence="1" id="KW-0472">Membrane</keyword>
<reference evidence="2" key="1">
    <citation type="journal article" date="2023" name="Mol. Biol. Evol.">
        <title>Third-Generation Sequencing Reveals the Adaptive Role of the Epigenome in Three Deep-Sea Polychaetes.</title>
        <authorList>
            <person name="Perez M."/>
            <person name="Aroh O."/>
            <person name="Sun Y."/>
            <person name="Lan Y."/>
            <person name="Juniper S.K."/>
            <person name="Young C.R."/>
            <person name="Angers B."/>
            <person name="Qian P.Y."/>
        </authorList>
    </citation>
    <scope>NUCLEOTIDE SEQUENCE</scope>
    <source>
        <strain evidence="2">R07B-5</strain>
    </source>
</reference>
<dbReference type="Proteomes" id="UP001209878">
    <property type="component" value="Unassembled WGS sequence"/>
</dbReference>
<evidence type="ECO:0000313" key="3">
    <source>
        <dbReference type="Proteomes" id="UP001209878"/>
    </source>
</evidence>
<sequence>MVEENKTVVSVIYIFTQSVLLVLCCTVSTPLRPLPCSIVSKYYIFAVRCNILFAEELQKTSLLRPRSTDRRSNACLLRSSLQQYRRFRRAPSGVDRPRSYVDLRRGRTQTHPLTIGRRACGFVPSASSSW</sequence>
<evidence type="ECO:0000313" key="2">
    <source>
        <dbReference type="EMBL" id="KAK2186646.1"/>
    </source>
</evidence>
<keyword evidence="1" id="KW-1133">Transmembrane helix</keyword>
<dbReference type="EMBL" id="JAODUO010000194">
    <property type="protein sequence ID" value="KAK2186646.1"/>
    <property type="molecule type" value="Genomic_DNA"/>
</dbReference>
<gene>
    <name evidence="2" type="ORF">NP493_194g08010</name>
</gene>
<name>A0AAD9P1V5_RIDPI</name>
<keyword evidence="1" id="KW-0812">Transmembrane</keyword>
<accession>A0AAD9P1V5</accession>
<evidence type="ECO:0000256" key="1">
    <source>
        <dbReference type="SAM" id="Phobius"/>
    </source>
</evidence>
<keyword evidence="3" id="KW-1185">Reference proteome</keyword>